<dbReference type="InterPro" id="IPR001304">
    <property type="entry name" value="C-type_lectin-like"/>
</dbReference>
<dbReference type="InterPro" id="IPR016187">
    <property type="entry name" value="CTDL_fold"/>
</dbReference>
<keyword evidence="5" id="KW-0812">Transmembrane</keyword>
<dbReference type="GeneID" id="106548840"/>
<dbReference type="InterPro" id="IPR050828">
    <property type="entry name" value="C-type_lectin/matrix_domain"/>
</dbReference>
<evidence type="ECO:0000256" key="1">
    <source>
        <dbReference type="ARBA" id="ARBA00004401"/>
    </source>
</evidence>
<evidence type="ECO:0000256" key="4">
    <source>
        <dbReference type="ARBA" id="ARBA00022734"/>
    </source>
</evidence>
<dbReference type="OrthoDB" id="9906043at2759"/>
<dbReference type="KEGG" id="tsr:106548840"/>
<keyword evidence="3" id="KW-0964">Secreted</keyword>
<dbReference type="CDD" id="cd03593">
    <property type="entry name" value="CLECT_NK_receptors_like"/>
    <property type="match status" value="1"/>
</dbReference>
<proteinExistence type="predicted"/>
<evidence type="ECO:0000313" key="8">
    <source>
        <dbReference type="RefSeq" id="XP_013921799.1"/>
    </source>
</evidence>
<dbReference type="RefSeq" id="XP_013921799.1">
    <property type="nucleotide sequence ID" value="XM_014066324.1"/>
</dbReference>
<keyword evidence="5" id="KW-0472">Membrane</keyword>
<keyword evidence="4" id="KW-0430">Lectin</keyword>
<dbReference type="Proteomes" id="UP000504617">
    <property type="component" value="Unplaced"/>
</dbReference>
<dbReference type="PROSITE" id="PS50041">
    <property type="entry name" value="C_TYPE_LECTIN_2"/>
    <property type="match status" value="1"/>
</dbReference>
<feature type="transmembrane region" description="Helical" evidence="5">
    <location>
        <begin position="47"/>
        <end position="72"/>
    </location>
</feature>
<evidence type="ECO:0000259" key="6">
    <source>
        <dbReference type="PROSITE" id="PS50041"/>
    </source>
</evidence>
<gene>
    <name evidence="8" type="primary">LOC106548840</name>
</gene>
<organism evidence="7 8">
    <name type="scientific">Thamnophis sirtalis</name>
    <dbReference type="NCBI Taxonomy" id="35019"/>
    <lineage>
        <taxon>Eukaryota</taxon>
        <taxon>Metazoa</taxon>
        <taxon>Chordata</taxon>
        <taxon>Craniata</taxon>
        <taxon>Vertebrata</taxon>
        <taxon>Euteleostomi</taxon>
        <taxon>Lepidosauria</taxon>
        <taxon>Squamata</taxon>
        <taxon>Bifurcata</taxon>
        <taxon>Unidentata</taxon>
        <taxon>Episquamata</taxon>
        <taxon>Toxicofera</taxon>
        <taxon>Serpentes</taxon>
        <taxon>Colubroidea</taxon>
        <taxon>Colubridae</taxon>
        <taxon>Natricinae</taxon>
        <taxon>Thamnophis</taxon>
    </lineage>
</organism>
<evidence type="ECO:0000256" key="2">
    <source>
        <dbReference type="ARBA" id="ARBA00004613"/>
    </source>
</evidence>
<comment type="subcellular location">
    <subcellularLocation>
        <location evidence="1">Cell membrane</location>
        <topology evidence="1">Single-pass type II membrane protein</topology>
    </subcellularLocation>
    <subcellularLocation>
        <location evidence="2">Secreted</location>
    </subcellularLocation>
</comment>
<keyword evidence="7" id="KW-1185">Reference proteome</keyword>
<dbReference type="GO" id="GO:0005886">
    <property type="term" value="C:plasma membrane"/>
    <property type="evidence" value="ECO:0007669"/>
    <property type="project" value="UniProtKB-SubCell"/>
</dbReference>
<accession>A0A6I9YCL4</accession>
<dbReference type="AlphaFoldDB" id="A0A6I9YCL4"/>
<dbReference type="Pfam" id="PF00059">
    <property type="entry name" value="Lectin_C"/>
    <property type="match status" value="1"/>
</dbReference>
<dbReference type="InterPro" id="IPR033992">
    <property type="entry name" value="NKR-like_CTLD"/>
</dbReference>
<dbReference type="PANTHER" id="PTHR45710">
    <property type="entry name" value="C-TYPE LECTIN DOMAIN-CONTAINING PROTEIN 180"/>
    <property type="match status" value="1"/>
</dbReference>
<protein>
    <submittedName>
        <fullName evidence="8">C-type lectin domain family 2 member D-like isoform X1</fullName>
    </submittedName>
</protein>
<sequence length="207" mass="23060">MPGIIKVPDGCHCFTSETTSTSLRSSDAEYAWNAGKNQGLVLKCQKFTVAVAAAVVVVIVALITVTISLAVLSTKPYLPCLPIESAACPDSWIGYRRKCFYVSKEERNWSLSLNTCSSLNASLAVFDTQKELDFWVEIFSPLHYWFGLSREISQVWKWFDGTEFKNQFAVRGEGFCAYVDGKGASSTICSMEKRFLCSRPESCSKPR</sequence>
<reference evidence="8" key="1">
    <citation type="submission" date="2025-08" db="UniProtKB">
        <authorList>
            <consortium name="RefSeq"/>
        </authorList>
    </citation>
    <scope>IDENTIFICATION</scope>
    <source>
        <tissue evidence="8">Skeletal muscle</tissue>
    </source>
</reference>
<evidence type="ECO:0000256" key="3">
    <source>
        <dbReference type="ARBA" id="ARBA00022525"/>
    </source>
</evidence>
<dbReference type="GO" id="GO:0005576">
    <property type="term" value="C:extracellular region"/>
    <property type="evidence" value="ECO:0007669"/>
    <property type="project" value="UniProtKB-SubCell"/>
</dbReference>
<dbReference type="GO" id="GO:0030246">
    <property type="term" value="F:carbohydrate binding"/>
    <property type="evidence" value="ECO:0007669"/>
    <property type="project" value="UniProtKB-KW"/>
</dbReference>
<name>A0A6I9YCL4_9SAUR</name>
<dbReference type="SUPFAM" id="SSF56436">
    <property type="entry name" value="C-type lectin-like"/>
    <property type="match status" value="1"/>
</dbReference>
<keyword evidence="5" id="KW-1133">Transmembrane helix</keyword>
<feature type="domain" description="C-type lectin" evidence="6">
    <location>
        <begin position="95"/>
        <end position="198"/>
    </location>
</feature>
<evidence type="ECO:0000256" key="5">
    <source>
        <dbReference type="SAM" id="Phobius"/>
    </source>
</evidence>
<dbReference type="Gene3D" id="3.10.100.10">
    <property type="entry name" value="Mannose-Binding Protein A, subunit A"/>
    <property type="match status" value="1"/>
</dbReference>
<dbReference type="SMART" id="SM00034">
    <property type="entry name" value="CLECT"/>
    <property type="match status" value="1"/>
</dbReference>
<dbReference type="InterPro" id="IPR016186">
    <property type="entry name" value="C-type_lectin-like/link_sf"/>
</dbReference>
<dbReference type="PANTHER" id="PTHR45710:SF35">
    <property type="entry name" value="C-TYPE LECTIN DOMAIN FAMILY 2 MEMBER D"/>
    <property type="match status" value="1"/>
</dbReference>
<evidence type="ECO:0000313" key="7">
    <source>
        <dbReference type="Proteomes" id="UP000504617"/>
    </source>
</evidence>